<evidence type="ECO:0000313" key="5">
    <source>
        <dbReference type="Proteomes" id="UP000266568"/>
    </source>
</evidence>
<dbReference type="InterPro" id="IPR000073">
    <property type="entry name" value="AB_hydrolase_1"/>
</dbReference>
<dbReference type="RefSeq" id="WP_119036944.1">
    <property type="nucleotide sequence ID" value="NZ_QXDC01000004.1"/>
</dbReference>
<dbReference type="InterPro" id="IPR050266">
    <property type="entry name" value="AB_hydrolase_sf"/>
</dbReference>
<organism evidence="4 5">
    <name type="scientific">Hephaestia caeni</name>
    <dbReference type="NCBI Taxonomy" id="645617"/>
    <lineage>
        <taxon>Bacteria</taxon>
        <taxon>Pseudomonadati</taxon>
        <taxon>Pseudomonadota</taxon>
        <taxon>Alphaproteobacteria</taxon>
        <taxon>Sphingomonadales</taxon>
        <taxon>Sphingomonadaceae</taxon>
        <taxon>Hephaestia</taxon>
    </lineage>
</organism>
<evidence type="ECO:0000256" key="2">
    <source>
        <dbReference type="SAM" id="SignalP"/>
    </source>
</evidence>
<dbReference type="InterPro" id="IPR029058">
    <property type="entry name" value="AB_hydrolase_fold"/>
</dbReference>
<dbReference type="PANTHER" id="PTHR43798">
    <property type="entry name" value="MONOACYLGLYCEROL LIPASE"/>
    <property type="match status" value="1"/>
</dbReference>
<dbReference type="Gene3D" id="3.40.50.1820">
    <property type="entry name" value="alpha/beta hydrolase"/>
    <property type="match status" value="1"/>
</dbReference>
<feature type="chain" id="PRO_5017292505" evidence="2">
    <location>
        <begin position="33"/>
        <end position="305"/>
    </location>
</feature>
<keyword evidence="1" id="KW-0378">Hydrolase</keyword>
<evidence type="ECO:0000313" key="4">
    <source>
        <dbReference type="EMBL" id="RIA37668.1"/>
    </source>
</evidence>
<feature type="domain" description="AB hydrolase-1" evidence="3">
    <location>
        <begin position="56"/>
        <end position="159"/>
    </location>
</feature>
<dbReference type="PRINTS" id="PR00111">
    <property type="entry name" value="ABHYDROLASE"/>
</dbReference>
<protein>
    <submittedName>
        <fullName evidence="4">Pimeloyl-ACP methyl ester carboxylesterase</fullName>
    </submittedName>
</protein>
<dbReference type="AlphaFoldDB" id="A0A397NMR1"/>
<gene>
    <name evidence="4" type="ORF">DFR49_3555</name>
</gene>
<dbReference type="GO" id="GO:0016020">
    <property type="term" value="C:membrane"/>
    <property type="evidence" value="ECO:0007669"/>
    <property type="project" value="TreeGrafter"/>
</dbReference>
<name>A0A397NMR1_9SPHN</name>
<dbReference type="OrthoDB" id="7172093at2"/>
<dbReference type="Proteomes" id="UP000266568">
    <property type="component" value="Unassembled WGS sequence"/>
</dbReference>
<dbReference type="Pfam" id="PF00561">
    <property type="entry name" value="Abhydrolase_1"/>
    <property type="match status" value="1"/>
</dbReference>
<keyword evidence="2" id="KW-0732">Signal</keyword>
<evidence type="ECO:0000256" key="1">
    <source>
        <dbReference type="ARBA" id="ARBA00022801"/>
    </source>
</evidence>
<proteinExistence type="predicted"/>
<comment type="caution">
    <text evidence="4">The sequence shown here is derived from an EMBL/GenBank/DDBJ whole genome shotgun (WGS) entry which is preliminary data.</text>
</comment>
<accession>A0A397NMR1</accession>
<feature type="signal peptide" evidence="2">
    <location>
        <begin position="1"/>
        <end position="32"/>
    </location>
</feature>
<keyword evidence="5" id="KW-1185">Reference proteome</keyword>
<evidence type="ECO:0000259" key="3">
    <source>
        <dbReference type="Pfam" id="PF00561"/>
    </source>
</evidence>
<dbReference type="SUPFAM" id="SSF53474">
    <property type="entry name" value="alpha/beta-Hydrolases"/>
    <property type="match status" value="1"/>
</dbReference>
<dbReference type="PANTHER" id="PTHR43798:SF31">
    <property type="entry name" value="AB HYDROLASE SUPERFAMILY PROTEIN YCLE"/>
    <property type="match status" value="1"/>
</dbReference>
<dbReference type="GO" id="GO:0016787">
    <property type="term" value="F:hydrolase activity"/>
    <property type="evidence" value="ECO:0007669"/>
    <property type="project" value="UniProtKB-KW"/>
</dbReference>
<reference evidence="4 5" key="1">
    <citation type="submission" date="2018-08" db="EMBL/GenBank/DDBJ databases">
        <title>Genomic Encyclopedia of Type Strains, Phase IV (KMG-IV): sequencing the most valuable type-strain genomes for metagenomic binning, comparative biology and taxonomic classification.</title>
        <authorList>
            <person name="Goeker M."/>
        </authorList>
    </citation>
    <scope>NUCLEOTIDE SEQUENCE [LARGE SCALE GENOMIC DNA]</scope>
    <source>
        <strain evidence="4 5">DSM 25527</strain>
    </source>
</reference>
<sequence length="305" mass="31434">MITHFKLRILASAVTMMAVLHPAAGHSAPAAAGDTTQADTTQMDHISVQATGSGAPVILIPGLASPRAVYDGIVPAIDATHRVYTVQVNGFGGGDPGKNLAPGILDGIVADLDAFMAANKLSGAAVVGHSMGGLVGLMLAKAHPDDVGKLMVVDALPYVGDIFVPGATVAQIEPQAKAIRDRMVASYPTPDAAQAKATAAGMALTPAAQAKVAAWVTAADARVSGQAMYEDMTTDLRPDMAAIATPITLVYPFSAQLPKERADAFYRAEYATAPNVTFVPVADSAHFVMLDQPAAFAEAVETFLK</sequence>
<dbReference type="EMBL" id="QXDC01000004">
    <property type="protein sequence ID" value="RIA37668.1"/>
    <property type="molecule type" value="Genomic_DNA"/>
</dbReference>